<dbReference type="Gene3D" id="2.160.20.10">
    <property type="entry name" value="Single-stranded right-handed beta-helix, Pectin lyase-like"/>
    <property type="match status" value="1"/>
</dbReference>
<dbReference type="CDD" id="cd23669">
    <property type="entry name" value="GH55_SacteLam55A-like"/>
    <property type="match status" value="1"/>
</dbReference>
<comment type="caution">
    <text evidence="1">The sequence shown here is derived from an EMBL/GenBank/DDBJ whole genome shotgun (WGS) entry which is preliminary data.</text>
</comment>
<proteinExistence type="predicted"/>
<dbReference type="EMBL" id="CAUJNA010003462">
    <property type="protein sequence ID" value="CAJ1402679.1"/>
    <property type="molecule type" value="Genomic_DNA"/>
</dbReference>
<organism evidence="1 2">
    <name type="scientific">Effrenium voratum</name>
    <dbReference type="NCBI Taxonomy" id="2562239"/>
    <lineage>
        <taxon>Eukaryota</taxon>
        <taxon>Sar</taxon>
        <taxon>Alveolata</taxon>
        <taxon>Dinophyceae</taxon>
        <taxon>Suessiales</taxon>
        <taxon>Symbiodiniaceae</taxon>
        <taxon>Effrenium</taxon>
    </lineage>
</organism>
<evidence type="ECO:0000313" key="2">
    <source>
        <dbReference type="Proteomes" id="UP001178507"/>
    </source>
</evidence>
<gene>
    <name evidence="1" type="ORF">EVOR1521_LOCUS25508</name>
</gene>
<dbReference type="InterPro" id="IPR059186">
    <property type="entry name" value="SACTE_4363"/>
</dbReference>
<protein>
    <submittedName>
        <fullName evidence="1">Uncharacterized protein</fullName>
    </submittedName>
</protein>
<accession>A0AA36NDY6</accession>
<name>A0AA36NDY6_9DINO</name>
<sequence>MWALSLALFLHAEAEPNPPQWPASVNVFGPEDDLATIEAAVNAAYAVNGGQPDIGQFSSKRFVFMFKPGSYNVDVPVGYYTQVLGLGVEPSEVIFTSSKGVYSEESNFAVNPGALCTFWRAAEGFQTNAVYAWNDNGNQGMLWAASQAASLRRIIVTNDLDLYQYRQGDRAAGYASGGYMSNSMVKGKVSSGSQQQYLARNSQVGTWRDGVWNEVFVGTEGAPSSHCGADAAKCAKPFVTVNAAPKVAEKPFISFSNGTYQLNIPRVVENTRGVNYNNVDQVGFEQVYVADASKDTAQSINAKLGLGLHVVLTPGIYTLSEPLRLAHNQQVLLGLGMATLWASAQGAVVVSGCGARVAGLLIAAHSPKTAPALLEWQSPGAACSSTGVMSDVYMRVGGPKNEAPVQADAMLQVDADNVVLDNSWLWRADHLEGGQKVKGQNPCQVGAIINGNDVIAYGLKAEHSLTDQVQWNGERGKTFMFQAELPYDVSQANFGDHGYTGYRVGGSVTAHEAYGVGVYHYFRDNIVTVPSAIIAPPALESSFASPLSVFLNGKGTILHVLNDKGNATAIDPQDPGSAFAQWYCMAKKAGHAAGGTCKVGDAVLCPGTSVGCQGNTCCPDGSTCPSAEEDFACCPHTKKQDCLPPSAGQLCLQEGKLTDCWQSPLSLVV</sequence>
<dbReference type="AlphaFoldDB" id="A0AA36NDY6"/>
<keyword evidence="2" id="KW-1185">Reference proteome</keyword>
<reference evidence="1" key="1">
    <citation type="submission" date="2023-08" db="EMBL/GenBank/DDBJ databases">
        <authorList>
            <person name="Chen Y."/>
            <person name="Shah S."/>
            <person name="Dougan E. K."/>
            <person name="Thang M."/>
            <person name="Chan C."/>
        </authorList>
    </citation>
    <scope>NUCLEOTIDE SEQUENCE</scope>
</reference>
<dbReference type="Proteomes" id="UP001178507">
    <property type="component" value="Unassembled WGS sequence"/>
</dbReference>
<evidence type="ECO:0000313" key="1">
    <source>
        <dbReference type="EMBL" id="CAJ1402679.1"/>
    </source>
</evidence>
<dbReference type="InterPro" id="IPR012334">
    <property type="entry name" value="Pectin_lyas_fold"/>
</dbReference>